<name>A0ABQ5QK48_9BACT</name>
<gene>
    <name evidence="5" type="ORF">GETHLI_31850</name>
</gene>
<evidence type="ECO:0000259" key="4">
    <source>
        <dbReference type="Pfam" id="PF06580"/>
    </source>
</evidence>
<sequence length="369" mass="40918">MHPTPTAPTPWRWPVLRLRWVLVALGLLLANGLWRALTVNLDFRASGFHARFGEPLVWELTSAVMVWSLLPLIQTVALNAPWKAVRFTRFLGLHLAGCALFWGLHVAGMWILRIWIYRAAGWGPYDYGQTVYRVPMEGLKDVLSFAGLALLFHLLEARRARQARELAAARLEAELREARLQALSAQLDPHFLFNALNTLSALMYEDLPKADRLITALGQMLRDGLQAEGPTWTLDREWEHLQHYLAFAEARFGDRLQVEQSLEPGLGRVLVPRFSLQRLVENALKHNEATPGRVLRVRVEARAEAGLAHLSVTDDGVGFLNGSSGGLGLDNLRRSLALLHGDRGALIAGDAPEGGAQVSLSLPLEAARG</sequence>
<feature type="transmembrane region" description="Helical" evidence="2">
    <location>
        <begin position="90"/>
        <end position="118"/>
    </location>
</feature>
<proteinExistence type="predicted"/>
<evidence type="ECO:0000259" key="3">
    <source>
        <dbReference type="Pfam" id="PF02518"/>
    </source>
</evidence>
<dbReference type="PANTHER" id="PTHR34220:SF7">
    <property type="entry name" value="SENSOR HISTIDINE KINASE YPDA"/>
    <property type="match status" value="1"/>
</dbReference>
<keyword evidence="1" id="KW-0175">Coiled coil</keyword>
<dbReference type="Proteomes" id="UP001165069">
    <property type="component" value="Unassembled WGS sequence"/>
</dbReference>
<dbReference type="RefSeq" id="WP_285577211.1">
    <property type="nucleotide sequence ID" value="NZ_BSDE01000007.1"/>
</dbReference>
<protein>
    <recommendedName>
        <fullName evidence="7">Histidine kinase</fullName>
    </recommendedName>
</protein>
<feature type="coiled-coil region" evidence="1">
    <location>
        <begin position="154"/>
        <end position="188"/>
    </location>
</feature>
<keyword evidence="6" id="KW-1185">Reference proteome</keyword>
<dbReference type="InterPro" id="IPR050640">
    <property type="entry name" value="Bact_2-comp_sensor_kinase"/>
</dbReference>
<keyword evidence="2" id="KW-1133">Transmembrane helix</keyword>
<dbReference type="Pfam" id="PF02518">
    <property type="entry name" value="HATPase_c"/>
    <property type="match status" value="1"/>
</dbReference>
<dbReference type="InterPro" id="IPR003594">
    <property type="entry name" value="HATPase_dom"/>
</dbReference>
<organism evidence="5 6">
    <name type="scientific">Geothrix limicola</name>
    <dbReference type="NCBI Taxonomy" id="2927978"/>
    <lineage>
        <taxon>Bacteria</taxon>
        <taxon>Pseudomonadati</taxon>
        <taxon>Acidobacteriota</taxon>
        <taxon>Holophagae</taxon>
        <taxon>Holophagales</taxon>
        <taxon>Holophagaceae</taxon>
        <taxon>Geothrix</taxon>
    </lineage>
</organism>
<evidence type="ECO:0000313" key="5">
    <source>
        <dbReference type="EMBL" id="GLH74683.1"/>
    </source>
</evidence>
<evidence type="ECO:0008006" key="7">
    <source>
        <dbReference type="Google" id="ProtNLM"/>
    </source>
</evidence>
<accession>A0ABQ5QK48</accession>
<dbReference type="InterPro" id="IPR010559">
    <property type="entry name" value="Sig_transdc_His_kin_internal"/>
</dbReference>
<keyword evidence="2" id="KW-0472">Membrane</keyword>
<dbReference type="Gene3D" id="3.30.565.10">
    <property type="entry name" value="Histidine kinase-like ATPase, C-terminal domain"/>
    <property type="match status" value="1"/>
</dbReference>
<keyword evidence="2" id="KW-0812">Transmembrane</keyword>
<comment type="caution">
    <text evidence="5">The sequence shown here is derived from an EMBL/GenBank/DDBJ whole genome shotgun (WGS) entry which is preliminary data.</text>
</comment>
<evidence type="ECO:0000256" key="1">
    <source>
        <dbReference type="SAM" id="Coils"/>
    </source>
</evidence>
<dbReference type="PANTHER" id="PTHR34220">
    <property type="entry name" value="SENSOR HISTIDINE KINASE YPDA"/>
    <property type="match status" value="1"/>
</dbReference>
<feature type="transmembrane region" description="Helical" evidence="2">
    <location>
        <begin position="57"/>
        <end position="78"/>
    </location>
</feature>
<reference evidence="5 6" key="1">
    <citation type="journal article" date="2023" name="Antonie Van Leeuwenhoek">
        <title>Mesoterricola silvestris gen. nov., sp. nov., Mesoterricola sediminis sp. nov., Geothrix oryzae sp. nov., Geothrix edaphica sp. nov., Geothrix rubra sp. nov., and Geothrix limicola sp. nov., six novel members of Acidobacteriota isolated from soils.</title>
        <authorList>
            <person name="Itoh H."/>
            <person name="Sugisawa Y."/>
            <person name="Mise K."/>
            <person name="Xu Z."/>
            <person name="Kuniyasu M."/>
            <person name="Ushijima N."/>
            <person name="Kawano K."/>
            <person name="Kobayashi E."/>
            <person name="Shiratori Y."/>
            <person name="Masuda Y."/>
            <person name="Senoo K."/>
        </authorList>
    </citation>
    <scope>NUCLEOTIDE SEQUENCE [LARGE SCALE GENOMIC DNA]</scope>
    <source>
        <strain evidence="5 6">Red804</strain>
    </source>
</reference>
<dbReference type="InterPro" id="IPR036890">
    <property type="entry name" value="HATPase_C_sf"/>
</dbReference>
<dbReference type="Pfam" id="PF06580">
    <property type="entry name" value="His_kinase"/>
    <property type="match status" value="1"/>
</dbReference>
<evidence type="ECO:0000313" key="6">
    <source>
        <dbReference type="Proteomes" id="UP001165069"/>
    </source>
</evidence>
<evidence type="ECO:0000256" key="2">
    <source>
        <dbReference type="SAM" id="Phobius"/>
    </source>
</evidence>
<dbReference type="SUPFAM" id="SSF55874">
    <property type="entry name" value="ATPase domain of HSP90 chaperone/DNA topoisomerase II/histidine kinase"/>
    <property type="match status" value="1"/>
</dbReference>
<feature type="transmembrane region" description="Helical" evidence="2">
    <location>
        <begin position="20"/>
        <end position="37"/>
    </location>
</feature>
<dbReference type="EMBL" id="BSDE01000007">
    <property type="protein sequence ID" value="GLH74683.1"/>
    <property type="molecule type" value="Genomic_DNA"/>
</dbReference>
<feature type="domain" description="Signal transduction histidine kinase internal region" evidence="4">
    <location>
        <begin position="178"/>
        <end position="256"/>
    </location>
</feature>
<feature type="domain" description="Histidine kinase/HSP90-like ATPase" evidence="3">
    <location>
        <begin position="276"/>
        <end position="365"/>
    </location>
</feature>